<evidence type="ECO:0000256" key="1">
    <source>
        <dbReference type="SAM" id="MobiDB-lite"/>
    </source>
</evidence>
<organism evidence="2 3">
    <name type="scientific">Trichomonas vaginalis (strain ATCC PRA-98 / G3)</name>
    <dbReference type="NCBI Taxonomy" id="412133"/>
    <lineage>
        <taxon>Eukaryota</taxon>
        <taxon>Metamonada</taxon>
        <taxon>Parabasalia</taxon>
        <taxon>Trichomonadida</taxon>
        <taxon>Trichomonadidae</taxon>
        <taxon>Trichomonas</taxon>
    </lineage>
</organism>
<feature type="region of interest" description="Disordered" evidence="1">
    <location>
        <begin position="54"/>
        <end position="79"/>
    </location>
</feature>
<dbReference type="Proteomes" id="UP000001542">
    <property type="component" value="Unassembled WGS sequence"/>
</dbReference>
<feature type="compositionally biased region" description="Basic and acidic residues" evidence="1">
    <location>
        <begin position="54"/>
        <end position="70"/>
    </location>
</feature>
<protein>
    <submittedName>
        <fullName evidence="2">Uncharacterized protein</fullName>
    </submittedName>
</protein>
<evidence type="ECO:0000313" key="2">
    <source>
        <dbReference type="EMBL" id="EAX96759.1"/>
    </source>
</evidence>
<reference evidence="2" key="1">
    <citation type="submission" date="2006-10" db="EMBL/GenBank/DDBJ databases">
        <authorList>
            <person name="Amadeo P."/>
            <person name="Zhao Q."/>
            <person name="Wortman J."/>
            <person name="Fraser-Liggett C."/>
            <person name="Carlton J."/>
        </authorList>
    </citation>
    <scope>NUCLEOTIDE SEQUENCE</scope>
    <source>
        <strain evidence="2">G3</strain>
    </source>
</reference>
<dbReference type="InParanoid" id="A2FEB9"/>
<dbReference type="EMBL" id="DS113745">
    <property type="protein sequence ID" value="EAX96759.1"/>
    <property type="molecule type" value="Genomic_DNA"/>
</dbReference>
<reference evidence="2" key="2">
    <citation type="journal article" date="2007" name="Science">
        <title>Draft genome sequence of the sexually transmitted pathogen Trichomonas vaginalis.</title>
        <authorList>
            <person name="Carlton J.M."/>
            <person name="Hirt R.P."/>
            <person name="Silva J.C."/>
            <person name="Delcher A.L."/>
            <person name="Schatz M."/>
            <person name="Zhao Q."/>
            <person name="Wortman J.R."/>
            <person name="Bidwell S.L."/>
            <person name="Alsmark U.C.M."/>
            <person name="Besteiro S."/>
            <person name="Sicheritz-Ponten T."/>
            <person name="Noel C.J."/>
            <person name="Dacks J.B."/>
            <person name="Foster P.G."/>
            <person name="Simillion C."/>
            <person name="Van de Peer Y."/>
            <person name="Miranda-Saavedra D."/>
            <person name="Barton G.J."/>
            <person name="Westrop G.D."/>
            <person name="Mueller S."/>
            <person name="Dessi D."/>
            <person name="Fiori P.L."/>
            <person name="Ren Q."/>
            <person name="Paulsen I."/>
            <person name="Zhang H."/>
            <person name="Bastida-Corcuera F.D."/>
            <person name="Simoes-Barbosa A."/>
            <person name="Brown M.T."/>
            <person name="Hayes R.D."/>
            <person name="Mukherjee M."/>
            <person name="Okumura C.Y."/>
            <person name="Schneider R."/>
            <person name="Smith A.J."/>
            <person name="Vanacova S."/>
            <person name="Villalvazo M."/>
            <person name="Haas B.J."/>
            <person name="Pertea M."/>
            <person name="Feldblyum T.V."/>
            <person name="Utterback T.R."/>
            <person name="Shu C.L."/>
            <person name="Osoegawa K."/>
            <person name="de Jong P.J."/>
            <person name="Hrdy I."/>
            <person name="Horvathova L."/>
            <person name="Zubacova Z."/>
            <person name="Dolezal P."/>
            <person name="Malik S.B."/>
            <person name="Logsdon J.M. Jr."/>
            <person name="Henze K."/>
            <person name="Gupta A."/>
            <person name="Wang C.C."/>
            <person name="Dunne R.L."/>
            <person name="Upcroft J.A."/>
            <person name="Upcroft P."/>
            <person name="White O."/>
            <person name="Salzberg S.L."/>
            <person name="Tang P."/>
            <person name="Chiu C.-H."/>
            <person name="Lee Y.-S."/>
            <person name="Embley T.M."/>
            <person name="Coombs G.H."/>
            <person name="Mottram J.C."/>
            <person name="Tachezy J."/>
            <person name="Fraser-Liggett C.M."/>
            <person name="Johnson P.J."/>
        </authorList>
    </citation>
    <scope>NUCLEOTIDE SEQUENCE [LARGE SCALE GENOMIC DNA]</scope>
    <source>
        <strain evidence="2">G3</strain>
    </source>
</reference>
<dbReference type="AlphaFoldDB" id="A2FEB9"/>
<keyword evidence="3" id="KW-1185">Reference proteome</keyword>
<dbReference type="SMR" id="A2FEB9"/>
<dbReference type="VEuPathDB" id="TrichDB:TVAG_288600"/>
<gene>
    <name evidence="2" type="ORF">TVAG_288600</name>
</gene>
<accession>A2FEB9</accession>
<evidence type="ECO:0000313" key="3">
    <source>
        <dbReference type="Proteomes" id="UP000001542"/>
    </source>
</evidence>
<sequence length="79" mass="9011">MAVISESDQWRVRLGVVQLLSALAAVNKNGELSKQFSQLCIQKETIRSLHPFQYRKDSQDARAEESDPSRIKGLRGRRL</sequence>
<name>A2FEB9_TRIV3</name>
<proteinExistence type="predicted"/>